<protein>
    <submittedName>
        <fullName evidence="1">Uncharacterized protein</fullName>
    </submittedName>
</protein>
<comment type="caution">
    <text evidence="1">The sequence shown here is derived from an EMBL/GenBank/DDBJ whole genome shotgun (WGS) entry which is preliminary data.</text>
</comment>
<keyword evidence="2" id="KW-1185">Reference proteome</keyword>
<evidence type="ECO:0000313" key="1">
    <source>
        <dbReference type="EMBL" id="KAK3396368.1"/>
    </source>
</evidence>
<sequence length="330" mass="37403">MVMDANLEDAGVCVGCVEFHMPQRVGTSNRETVTHTRKRQPPACRYWAKWGARWFGRLVTLWGIPGEGPLGKERTGEKSEDQPSERKPFFDFLASWHLAKPCGRVGGWESKPSVRFWILVRGLVVHQSVVVQTEKTQNSSSPKDLLLRVRRRDLDASQQEFAPECASHGASWFASCTPQWVKCLCCCRVMLFAYFPPSAVRFWVSLWQASVHLPDSQLRAVHHVHFVLGRPGIGGENRMLTSLTKVHPRKFLLEDAIMMPLAVIFCVLSRQCSPSSRTAQHLGCCHRVPDRRQNVSSPLVVSDIVWPTWIGERGVTPLVGERMEIPVKWK</sequence>
<organism evidence="1 2">
    <name type="scientific">Sordaria brevicollis</name>
    <dbReference type="NCBI Taxonomy" id="83679"/>
    <lineage>
        <taxon>Eukaryota</taxon>
        <taxon>Fungi</taxon>
        <taxon>Dikarya</taxon>
        <taxon>Ascomycota</taxon>
        <taxon>Pezizomycotina</taxon>
        <taxon>Sordariomycetes</taxon>
        <taxon>Sordariomycetidae</taxon>
        <taxon>Sordariales</taxon>
        <taxon>Sordariaceae</taxon>
        <taxon>Sordaria</taxon>
    </lineage>
</organism>
<dbReference type="AlphaFoldDB" id="A0AAE0U9Y0"/>
<evidence type="ECO:0000313" key="2">
    <source>
        <dbReference type="Proteomes" id="UP001281003"/>
    </source>
</evidence>
<reference evidence="1" key="1">
    <citation type="journal article" date="2023" name="Mol. Phylogenet. Evol.">
        <title>Genome-scale phylogeny and comparative genomics of the fungal order Sordariales.</title>
        <authorList>
            <person name="Hensen N."/>
            <person name="Bonometti L."/>
            <person name="Westerberg I."/>
            <person name="Brannstrom I.O."/>
            <person name="Guillou S."/>
            <person name="Cros-Aarteil S."/>
            <person name="Calhoun S."/>
            <person name="Haridas S."/>
            <person name="Kuo A."/>
            <person name="Mondo S."/>
            <person name="Pangilinan J."/>
            <person name="Riley R."/>
            <person name="LaButti K."/>
            <person name="Andreopoulos B."/>
            <person name="Lipzen A."/>
            <person name="Chen C."/>
            <person name="Yan M."/>
            <person name="Daum C."/>
            <person name="Ng V."/>
            <person name="Clum A."/>
            <person name="Steindorff A."/>
            <person name="Ohm R.A."/>
            <person name="Martin F."/>
            <person name="Silar P."/>
            <person name="Natvig D.O."/>
            <person name="Lalanne C."/>
            <person name="Gautier V."/>
            <person name="Ament-Velasquez S.L."/>
            <person name="Kruys A."/>
            <person name="Hutchinson M.I."/>
            <person name="Powell A.J."/>
            <person name="Barry K."/>
            <person name="Miller A.N."/>
            <person name="Grigoriev I.V."/>
            <person name="Debuchy R."/>
            <person name="Gladieux P."/>
            <person name="Hiltunen Thoren M."/>
            <person name="Johannesson H."/>
        </authorList>
    </citation>
    <scope>NUCLEOTIDE SEQUENCE</scope>
    <source>
        <strain evidence="1">FGSC 1904</strain>
    </source>
</reference>
<name>A0AAE0U9Y0_SORBR</name>
<dbReference type="EMBL" id="JAUTDP010000009">
    <property type="protein sequence ID" value="KAK3396368.1"/>
    <property type="molecule type" value="Genomic_DNA"/>
</dbReference>
<reference evidence="1" key="2">
    <citation type="submission" date="2023-07" db="EMBL/GenBank/DDBJ databases">
        <authorList>
            <consortium name="Lawrence Berkeley National Laboratory"/>
            <person name="Haridas S."/>
            <person name="Hensen N."/>
            <person name="Bonometti L."/>
            <person name="Westerberg I."/>
            <person name="Brannstrom I.O."/>
            <person name="Guillou S."/>
            <person name="Cros-Aarteil S."/>
            <person name="Calhoun S."/>
            <person name="Kuo A."/>
            <person name="Mondo S."/>
            <person name="Pangilinan J."/>
            <person name="Riley R."/>
            <person name="LaButti K."/>
            <person name="Andreopoulos B."/>
            <person name="Lipzen A."/>
            <person name="Chen C."/>
            <person name="Yanf M."/>
            <person name="Daum C."/>
            <person name="Ng V."/>
            <person name="Clum A."/>
            <person name="Steindorff A."/>
            <person name="Ohm R."/>
            <person name="Martin F."/>
            <person name="Silar P."/>
            <person name="Natvig D."/>
            <person name="Lalanne C."/>
            <person name="Gautier V."/>
            <person name="Ament-velasquez S.L."/>
            <person name="Kruys A."/>
            <person name="Hutchinson M.I."/>
            <person name="Powell A.J."/>
            <person name="Barry K."/>
            <person name="Miller A.N."/>
            <person name="Grigoriev I.V."/>
            <person name="Debuchy R."/>
            <person name="Gladieux P."/>
            <person name="Thoren M.H."/>
            <person name="Johannesson H."/>
        </authorList>
    </citation>
    <scope>NUCLEOTIDE SEQUENCE</scope>
    <source>
        <strain evidence="1">FGSC 1904</strain>
    </source>
</reference>
<gene>
    <name evidence="1" type="ORF">B0T20DRAFT_417536</name>
</gene>
<accession>A0AAE0U9Y0</accession>
<dbReference type="Proteomes" id="UP001281003">
    <property type="component" value="Unassembled WGS sequence"/>
</dbReference>
<proteinExistence type="predicted"/>